<accession>A0A1H3HCN3</accession>
<proteinExistence type="predicted"/>
<feature type="transmembrane region" description="Helical" evidence="1">
    <location>
        <begin position="6"/>
        <end position="27"/>
    </location>
</feature>
<sequence>MGPRSVKGLLYDILAVPIEAFGGLAWLGRGRKKTHRKPSGATKRTASAVFVTLALLAVFVPLLSSADATFAGVLSAAMPEIDGAYAVQWIFVFGLVGAATAGALFVLAAPPRPAGEATQNKVLHRIEWALPVGVLTLLFAGFVFAQLVALFGGDAYVLRTSGLTYAEYARGGFWQLSAITVLTLGVIVIALRWGSKETTQDRWWLRGVLTALSLLTLVIVASALSRMWTYQQAYGFTVLRLLVETCELWLGAVYLLMIAAIWKLDQAWLSRAAIGTAMAALLALAVLNPERFIADRNIDRMADGHGIDSAYLSTLSADVLPAVERLPEPVRAAVRGPVRAGIKADSWQEFNFSRMAGR</sequence>
<dbReference type="AlphaFoldDB" id="A0A1H3HCN3"/>
<evidence type="ECO:0000256" key="1">
    <source>
        <dbReference type="SAM" id="Phobius"/>
    </source>
</evidence>
<feature type="transmembrane region" description="Helical" evidence="1">
    <location>
        <begin position="237"/>
        <end position="261"/>
    </location>
</feature>
<feature type="transmembrane region" description="Helical" evidence="1">
    <location>
        <begin position="203"/>
        <end position="225"/>
    </location>
</feature>
<gene>
    <name evidence="2" type="ORF">SAMN05421504_104588</name>
</gene>
<feature type="transmembrane region" description="Helical" evidence="1">
    <location>
        <begin position="172"/>
        <end position="191"/>
    </location>
</feature>
<evidence type="ECO:0000313" key="2">
    <source>
        <dbReference type="EMBL" id="SDY12544.1"/>
    </source>
</evidence>
<keyword evidence="1" id="KW-0472">Membrane</keyword>
<keyword evidence="1" id="KW-0812">Transmembrane</keyword>
<reference evidence="2 3" key="1">
    <citation type="submission" date="2016-10" db="EMBL/GenBank/DDBJ databases">
        <authorList>
            <person name="de Groot N.N."/>
        </authorList>
    </citation>
    <scope>NUCLEOTIDE SEQUENCE [LARGE SCALE GENOMIC DNA]</scope>
    <source>
        <strain evidence="2 3">CPCC 202699</strain>
    </source>
</reference>
<dbReference type="STRING" id="589385.SAMN05421504_104588"/>
<organism evidence="2 3">
    <name type="scientific">Amycolatopsis xylanica</name>
    <dbReference type="NCBI Taxonomy" id="589385"/>
    <lineage>
        <taxon>Bacteria</taxon>
        <taxon>Bacillati</taxon>
        <taxon>Actinomycetota</taxon>
        <taxon>Actinomycetes</taxon>
        <taxon>Pseudonocardiales</taxon>
        <taxon>Pseudonocardiaceae</taxon>
        <taxon>Amycolatopsis</taxon>
    </lineage>
</organism>
<keyword evidence="3" id="KW-1185">Reference proteome</keyword>
<feature type="transmembrane region" description="Helical" evidence="1">
    <location>
        <begin position="48"/>
        <end position="66"/>
    </location>
</feature>
<feature type="transmembrane region" description="Helical" evidence="1">
    <location>
        <begin position="86"/>
        <end position="107"/>
    </location>
</feature>
<keyword evidence="1" id="KW-1133">Transmembrane helix</keyword>
<dbReference type="Proteomes" id="UP000199515">
    <property type="component" value="Unassembled WGS sequence"/>
</dbReference>
<dbReference type="EMBL" id="FNON01000004">
    <property type="protein sequence ID" value="SDY12544.1"/>
    <property type="molecule type" value="Genomic_DNA"/>
</dbReference>
<feature type="transmembrane region" description="Helical" evidence="1">
    <location>
        <begin position="128"/>
        <end position="152"/>
    </location>
</feature>
<feature type="transmembrane region" description="Helical" evidence="1">
    <location>
        <begin position="268"/>
        <end position="287"/>
    </location>
</feature>
<evidence type="ECO:0000313" key="3">
    <source>
        <dbReference type="Proteomes" id="UP000199515"/>
    </source>
</evidence>
<dbReference type="InterPro" id="IPR025291">
    <property type="entry name" value="DUF4153"/>
</dbReference>
<dbReference type="Pfam" id="PF13687">
    <property type="entry name" value="DUF4153"/>
    <property type="match status" value="1"/>
</dbReference>
<protein>
    <submittedName>
        <fullName evidence="2">Uncharacterized protein</fullName>
    </submittedName>
</protein>
<name>A0A1H3HCN3_9PSEU</name>